<evidence type="ECO:0000259" key="10">
    <source>
        <dbReference type="PROSITE" id="PS51746"/>
    </source>
</evidence>
<dbReference type="GO" id="GO:0046872">
    <property type="term" value="F:metal ion binding"/>
    <property type="evidence" value="ECO:0007669"/>
    <property type="project" value="UniProtKB-KW"/>
</dbReference>
<dbReference type="SMART" id="SM00332">
    <property type="entry name" value="PP2Cc"/>
    <property type="match status" value="1"/>
</dbReference>
<dbReference type="OrthoDB" id="10264738at2759"/>
<evidence type="ECO:0000256" key="3">
    <source>
        <dbReference type="ARBA" id="ARBA00013081"/>
    </source>
</evidence>
<evidence type="ECO:0000313" key="11">
    <source>
        <dbReference type="EMBL" id="OEJ84944.1"/>
    </source>
</evidence>
<evidence type="ECO:0000256" key="9">
    <source>
        <dbReference type="RuleBase" id="RU003465"/>
    </source>
</evidence>
<comment type="similarity">
    <text evidence="2 9">Belongs to the PP2C family.</text>
</comment>
<evidence type="ECO:0000256" key="2">
    <source>
        <dbReference type="ARBA" id="ARBA00006702"/>
    </source>
</evidence>
<evidence type="ECO:0000313" key="12">
    <source>
        <dbReference type="Proteomes" id="UP000095728"/>
    </source>
</evidence>
<accession>A0A1E5RDI2</accession>
<dbReference type="EC" id="3.1.3.16" evidence="3"/>
<dbReference type="Proteomes" id="UP000095728">
    <property type="component" value="Unassembled WGS sequence"/>
</dbReference>
<dbReference type="PROSITE" id="PS51746">
    <property type="entry name" value="PPM_2"/>
    <property type="match status" value="1"/>
</dbReference>
<dbReference type="EMBL" id="LPNM01000007">
    <property type="protein sequence ID" value="OEJ84944.1"/>
    <property type="molecule type" value="Genomic_DNA"/>
</dbReference>
<comment type="caution">
    <text evidence="11">The sequence shown here is derived from an EMBL/GenBank/DDBJ whole genome shotgun (WGS) entry which is preliminary data.</text>
</comment>
<dbReference type="InterPro" id="IPR036457">
    <property type="entry name" value="PPM-type-like_dom_sf"/>
</dbReference>
<dbReference type="InterPro" id="IPR015655">
    <property type="entry name" value="PP2C"/>
</dbReference>
<evidence type="ECO:0000256" key="5">
    <source>
        <dbReference type="ARBA" id="ARBA00022801"/>
    </source>
</evidence>
<dbReference type="Gene3D" id="3.60.40.10">
    <property type="entry name" value="PPM-type phosphatase domain"/>
    <property type="match status" value="1"/>
</dbReference>
<sequence>MGQIASHPLTDKIIYYEPYELKNQAVSTRQLPTQFFNCLGTMQGYRLTQEDSHLICNGKFSNSANANSVISKITKSDESNNAQKMNKNNDIFHKNEIQVKFRNPLNNDKYEVMWLSLFGVFDGHGGDKISKALSYKLNDSIWKTLEHHTYTKHSFRTVQGLLSQLFKDSFIKLDKEFFKTYKYSTQCGSTAVVCIIVNGKTIYCCNSGDSRALLSLKPTRASKLHSAHSNSTANEKHHHSSVATNLCCVKNLSFDHKPLHIGELMRINDNGGTVSLGRVNGVLALSRAFGDFQFKRHTYNHHKHKHGIPQEEQVTCEPDVLIHDINYEKDEFLVLACDGIWDVYSNKRLTQFIRYHLCLGLKLDAIVKKVLDHGIECADPETGCGFDNYSIIIVALNKENESVEEWYERMKMRLLRERRIS</sequence>
<dbReference type="PANTHER" id="PTHR13832:SF803">
    <property type="entry name" value="PROTEIN PHOSPHATASE 1G"/>
    <property type="match status" value="1"/>
</dbReference>
<reference evidence="12" key="1">
    <citation type="journal article" date="2016" name="Genome Announc.">
        <title>Genome sequences of three species of Hanseniaspora isolated from spontaneous wine fermentations.</title>
        <authorList>
            <person name="Sternes P.R."/>
            <person name="Lee D."/>
            <person name="Kutyna D.R."/>
            <person name="Borneman A.R."/>
        </authorList>
    </citation>
    <scope>NUCLEOTIDE SEQUENCE [LARGE SCALE GENOMIC DNA]</scope>
    <source>
        <strain evidence="12">AWRI3579</strain>
    </source>
</reference>
<proteinExistence type="inferred from homology"/>
<dbReference type="STRING" id="56408.A0A1E5RDI2"/>
<protein>
    <recommendedName>
        <fullName evidence="3">protein-serine/threonine phosphatase</fullName>
        <ecNumber evidence="3">3.1.3.16</ecNumber>
    </recommendedName>
</protein>
<dbReference type="PROSITE" id="PS01032">
    <property type="entry name" value="PPM_1"/>
    <property type="match status" value="1"/>
</dbReference>
<keyword evidence="4" id="KW-0479">Metal-binding</keyword>
<dbReference type="InterPro" id="IPR001932">
    <property type="entry name" value="PPM-type_phosphatase-like_dom"/>
</dbReference>
<keyword evidence="5 9" id="KW-0378">Hydrolase</keyword>
<keyword evidence="12" id="KW-1185">Reference proteome</keyword>
<keyword evidence="6" id="KW-0460">Magnesium</keyword>
<feature type="domain" description="PPM-type phosphatase" evidence="10">
    <location>
        <begin position="91"/>
        <end position="396"/>
    </location>
</feature>
<evidence type="ECO:0000256" key="7">
    <source>
        <dbReference type="ARBA" id="ARBA00022912"/>
    </source>
</evidence>
<dbReference type="InterPro" id="IPR000222">
    <property type="entry name" value="PP2C_BS"/>
</dbReference>
<gene>
    <name evidence="11" type="ORF">AWRI3579_g2448</name>
</gene>
<dbReference type="Pfam" id="PF00481">
    <property type="entry name" value="PP2C"/>
    <property type="match status" value="2"/>
</dbReference>
<keyword evidence="8" id="KW-0464">Manganese</keyword>
<dbReference type="FunCoup" id="A0A1E5RDI2">
    <property type="interactions" value="160"/>
</dbReference>
<dbReference type="InParanoid" id="A0A1E5RDI2"/>
<evidence type="ECO:0000256" key="8">
    <source>
        <dbReference type="ARBA" id="ARBA00023211"/>
    </source>
</evidence>
<dbReference type="SUPFAM" id="SSF81606">
    <property type="entry name" value="PP2C-like"/>
    <property type="match status" value="1"/>
</dbReference>
<keyword evidence="7 9" id="KW-0904">Protein phosphatase</keyword>
<comment type="cofactor">
    <cofactor evidence="1">
        <name>Mn(2+)</name>
        <dbReference type="ChEBI" id="CHEBI:29035"/>
    </cofactor>
</comment>
<organism evidence="11 12">
    <name type="scientific">Hanseniaspora osmophila</name>
    <dbReference type="NCBI Taxonomy" id="56408"/>
    <lineage>
        <taxon>Eukaryota</taxon>
        <taxon>Fungi</taxon>
        <taxon>Dikarya</taxon>
        <taxon>Ascomycota</taxon>
        <taxon>Saccharomycotina</taxon>
        <taxon>Saccharomycetes</taxon>
        <taxon>Saccharomycodales</taxon>
        <taxon>Saccharomycodaceae</taxon>
        <taxon>Hanseniaspora</taxon>
    </lineage>
</organism>
<dbReference type="PANTHER" id="PTHR13832">
    <property type="entry name" value="PROTEIN PHOSPHATASE 2C"/>
    <property type="match status" value="1"/>
</dbReference>
<dbReference type="AlphaFoldDB" id="A0A1E5RDI2"/>
<dbReference type="GO" id="GO:0004722">
    <property type="term" value="F:protein serine/threonine phosphatase activity"/>
    <property type="evidence" value="ECO:0007669"/>
    <property type="project" value="UniProtKB-EC"/>
</dbReference>
<evidence type="ECO:0000256" key="1">
    <source>
        <dbReference type="ARBA" id="ARBA00001936"/>
    </source>
</evidence>
<name>A0A1E5RDI2_9ASCO</name>
<evidence type="ECO:0000256" key="6">
    <source>
        <dbReference type="ARBA" id="ARBA00022842"/>
    </source>
</evidence>
<dbReference type="CDD" id="cd00143">
    <property type="entry name" value="PP2Cc"/>
    <property type="match status" value="1"/>
</dbReference>
<evidence type="ECO:0000256" key="4">
    <source>
        <dbReference type="ARBA" id="ARBA00022723"/>
    </source>
</evidence>